<reference evidence="4" key="1">
    <citation type="journal article" date="2023" name="bioRxiv">
        <title>Complete genome of the Medicago anthracnose fungus, Colletotrichum destructivum, reveals a mini-chromosome-like region within a core chromosome.</title>
        <authorList>
            <person name="Lapalu N."/>
            <person name="Simon A."/>
            <person name="Lu A."/>
            <person name="Plaumann P.-L."/>
            <person name="Amselem J."/>
            <person name="Pigne S."/>
            <person name="Auger A."/>
            <person name="Koch C."/>
            <person name="Dallery J.-F."/>
            <person name="O'Connell R.J."/>
        </authorList>
    </citation>
    <scope>NUCLEOTIDE SEQUENCE [LARGE SCALE GENOMIC DNA]</scope>
    <source>
        <strain evidence="4">CBS 520.97</strain>
    </source>
</reference>
<evidence type="ECO:0000256" key="1">
    <source>
        <dbReference type="SAM" id="SignalP"/>
    </source>
</evidence>
<evidence type="ECO:0000313" key="2">
    <source>
        <dbReference type="EMBL" id="WQF90441.1"/>
    </source>
</evidence>
<dbReference type="AlphaFoldDB" id="A0AAX4J4Y2"/>
<dbReference type="EMBL" id="CP137316">
    <property type="protein sequence ID" value="WQF90518.1"/>
    <property type="molecule type" value="Genomic_DNA"/>
</dbReference>
<reference evidence="2" key="2">
    <citation type="journal article" date="2024" name="Microb. Genom.">
        <title>Complete genome of the Medicago anthracnose fungus, Colletotrichum destructivum, reveals a mini-chromosome-like region within a core chromosome.</title>
        <authorList>
            <person name="Lapalu N."/>
            <person name="Simon A."/>
            <person name="Lu A."/>
            <person name="Plaumann P.L."/>
            <person name="Amselem J."/>
            <person name="Pigne S."/>
            <person name="Auger A."/>
            <person name="Koch C."/>
            <person name="Dallery J.F."/>
            <person name="O'Connell R.J."/>
        </authorList>
    </citation>
    <scope>NUCLEOTIDE SEQUENCE</scope>
    <source>
        <strain evidence="2">CBS 520.97</strain>
    </source>
</reference>
<protein>
    <recommendedName>
        <fullName evidence="5">Secreted protein</fullName>
    </recommendedName>
</protein>
<dbReference type="Proteomes" id="UP001322277">
    <property type="component" value="Chromosome 11"/>
</dbReference>
<keyword evidence="4" id="KW-1185">Reference proteome</keyword>
<evidence type="ECO:0008006" key="5">
    <source>
        <dbReference type="Google" id="ProtNLM"/>
    </source>
</evidence>
<accession>A0AAX4J4Y2</accession>
<organism evidence="2 4">
    <name type="scientific">Colletotrichum destructivum</name>
    <dbReference type="NCBI Taxonomy" id="34406"/>
    <lineage>
        <taxon>Eukaryota</taxon>
        <taxon>Fungi</taxon>
        <taxon>Dikarya</taxon>
        <taxon>Ascomycota</taxon>
        <taxon>Pezizomycotina</taxon>
        <taxon>Sordariomycetes</taxon>
        <taxon>Hypocreomycetidae</taxon>
        <taxon>Glomerellales</taxon>
        <taxon>Glomerellaceae</taxon>
        <taxon>Colletotrichum</taxon>
        <taxon>Colletotrichum destructivum species complex</taxon>
    </lineage>
</organism>
<name>A0AAX4J4Y2_9PEZI</name>
<sequence>MDIISLLTMILTLFTPIAYAKAWDWCTCIQERANPALGKKGRVSTEDLQTNACRRAKPYFAVGPWAVRHHNLLGWDGYWCTAYAGTRISGENMYNACRYYGAVDSCCVDTDASETIATSHSTGCG</sequence>
<keyword evidence="1" id="KW-0732">Signal</keyword>
<evidence type="ECO:0000313" key="3">
    <source>
        <dbReference type="EMBL" id="WQF90518.1"/>
    </source>
</evidence>
<proteinExistence type="predicted"/>
<dbReference type="RefSeq" id="XP_062787662.1">
    <property type="nucleotide sequence ID" value="XM_062931611.1"/>
</dbReference>
<dbReference type="EMBL" id="CP137315">
    <property type="protein sequence ID" value="WQF90441.1"/>
    <property type="molecule type" value="Genomic_DNA"/>
</dbReference>
<feature type="chain" id="PRO_5044718585" description="Secreted protein" evidence="1">
    <location>
        <begin position="23"/>
        <end position="125"/>
    </location>
</feature>
<dbReference type="KEGG" id="cdet:87951955"/>
<evidence type="ECO:0000313" key="4">
    <source>
        <dbReference type="Proteomes" id="UP001322277"/>
    </source>
</evidence>
<dbReference type="GeneID" id="87951955"/>
<feature type="signal peptide" evidence="1">
    <location>
        <begin position="1"/>
        <end position="22"/>
    </location>
</feature>
<gene>
    <name evidence="2" type="ORF">CDEST_15455</name>
    <name evidence="3" type="ORF">CDEST_15532</name>
</gene>
<dbReference type="Proteomes" id="UP001322277">
    <property type="component" value="Chromosome 12"/>
</dbReference>